<dbReference type="GO" id="GO:0008137">
    <property type="term" value="F:NADH dehydrogenase (ubiquinone) activity"/>
    <property type="evidence" value="ECO:0007669"/>
    <property type="project" value="InterPro"/>
</dbReference>
<feature type="transmembrane region" description="Helical" evidence="5">
    <location>
        <begin position="201"/>
        <end position="219"/>
    </location>
</feature>
<feature type="transmembrane region" description="Helical" evidence="5">
    <location>
        <begin position="38"/>
        <end position="57"/>
    </location>
</feature>
<dbReference type="HAMAP" id="MF_00445">
    <property type="entry name" value="NDH1_NuoN_1"/>
    <property type="match status" value="1"/>
</dbReference>
<dbReference type="Pfam" id="PF00361">
    <property type="entry name" value="Proton_antipo_M"/>
    <property type="match status" value="1"/>
</dbReference>
<reference evidence="7" key="1">
    <citation type="submission" date="2018-06" db="EMBL/GenBank/DDBJ databases">
        <authorList>
            <person name="Zhirakovskaya E."/>
        </authorList>
    </citation>
    <scope>NUCLEOTIDE SEQUENCE</scope>
</reference>
<dbReference type="EC" id="1.6.5.3" evidence="7"/>
<evidence type="ECO:0000256" key="3">
    <source>
        <dbReference type="ARBA" id="ARBA00022989"/>
    </source>
</evidence>
<evidence type="ECO:0000259" key="6">
    <source>
        <dbReference type="Pfam" id="PF00361"/>
    </source>
</evidence>
<dbReference type="EMBL" id="UOEI01000190">
    <property type="protein sequence ID" value="VAV96860.1"/>
    <property type="molecule type" value="Genomic_DNA"/>
</dbReference>
<keyword evidence="3 5" id="KW-1133">Transmembrane helix</keyword>
<feature type="transmembrane region" description="Helical" evidence="5">
    <location>
        <begin position="160"/>
        <end position="181"/>
    </location>
</feature>
<dbReference type="PANTHER" id="PTHR22773">
    <property type="entry name" value="NADH DEHYDROGENASE"/>
    <property type="match status" value="1"/>
</dbReference>
<sequence length="475" mass="49634">MTEAMGRAAIDILPVLILAGGAILLIFYVMFASRSLQVWSALGATVVLAVAGFASGWYLGDAPGITFFGTFAADRTWLWGTLIIIIVTVLTVALSVEWFQSDARHGEYYVLLLLSALGAILLAGAIDLMELVVAMLLSSVTGFALAAYHRKSRAATEAGIKYYLIGALANGAMVYGIALLFGLAGGTSFEDLRVGLVGADPMALIVGFAMVAIGVAFKLGSVPAHQWMPDVAQGAPAPAAAFLLVAGKVGALIVLMRLVMVLPESAIGWRPLIAVIAAVTMTLGNLAALWQDDVRRMLGWSSVSQTGYGLLAIVAIGRSDIAIPSMLFFLAAYAMGNMAAFGVIVKLRGLTSRESFRGLATPHPWLMGALVVSFLSFIGIPPLGGFTAKLLLMSAVIDSGYAWLAVLTVINSAISLFYYARVMGPAYFDDAAEPRPLMGSLASWALGIATVAVIAIGVAAQPLAAAWQALALLTG</sequence>
<name>A0A3B0RTU8_9ZZZZ</name>
<keyword evidence="7" id="KW-0830">Ubiquinone</keyword>
<feature type="transmembrane region" description="Helical" evidence="5">
    <location>
        <begin position="272"/>
        <end position="290"/>
    </location>
</feature>
<feature type="transmembrane region" description="Helical" evidence="5">
    <location>
        <begin position="12"/>
        <end position="31"/>
    </location>
</feature>
<feature type="transmembrane region" description="Helical" evidence="5">
    <location>
        <begin position="441"/>
        <end position="460"/>
    </location>
</feature>
<dbReference type="InterPro" id="IPR001750">
    <property type="entry name" value="ND/Mrp_TM"/>
</dbReference>
<feature type="transmembrane region" description="Helical" evidence="5">
    <location>
        <begin position="132"/>
        <end position="148"/>
    </location>
</feature>
<feature type="transmembrane region" description="Helical" evidence="5">
    <location>
        <begin position="400"/>
        <end position="420"/>
    </location>
</feature>
<dbReference type="GO" id="GO:0042773">
    <property type="term" value="P:ATP synthesis coupled electron transport"/>
    <property type="evidence" value="ECO:0007669"/>
    <property type="project" value="InterPro"/>
</dbReference>
<evidence type="ECO:0000256" key="2">
    <source>
        <dbReference type="ARBA" id="ARBA00022692"/>
    </source>
</evidence>
<feature type="transmembrane region" description="Helical" evidence="5">
    <location>
        <begin position="322"/>
        <end position="345"/>
    </location>
</feature>
<feature type="transmembrane region" description="Helical" evidence="5">
    <location>
        <begin position="365"/>
        <end position="388"/>
    </location>
</feature>
<evidence type="ECO:0000256" key="5">
    <source>
        <dbReference type="SAM" id="Phobius"/>
    </source>
</evidence>
<comment type="subcellular location">
    <subcellularLocation>
        <location evidence="1">Membrane</location>
        <topology evidence="1">Multi-pass membrane protein</topology>
    </subcellularLocation>
</comment>
<dbReference type="AlphaFoldDB" id="A0A3B0RTU8"/>
<gene>
    <name evidence="7" type="ORF">MNBD_ACTINO01-1584</name>
</gene>
<dbReference type="InterPro" id="IPR010096">
    <property type="entry name" value="NADH-Q_OxRdtase_suN/2"/>
</dbReference>
<keyword evidence="4 5" id="KW-0472">Membrane</keyword>
<feature type="transmembrane region" description="Helical" evidence="5">
    <location>
        <begin position="77"/>
        <end position="96"/>
    </location>
</feature>
<keyword evidence="7" id="KW-0560">Oxidoreductase</keyword>
<evidence type="ECO:0000256" key="1">
    <source>
        <dbReference type="ARBA" id="ARBA00004141"/>
    </source>
</evidence>
<feature type="transmembrane region" description="Helical" evidence="5">
    <location>
        <begin position="240"/>
        <end position="260"/>
    </location>
</feature>
<dbReference type="GO" id="GO:0016020">
    <property type="term" value="C:membrane"/>
    <property type="evidence" value="ECO:0007669"/>
    <property type="project" value="UniProtKB-SubCell"/>
</dbReference>
<protein>
    <submittedName>
        <fullName evidence="7">NADH-ubiquinone oxidoreductase chain N</fullName>
        <ecNumber evidence="7">1.6.5.3</ecNumber>
    </submittedName>
</protein>
<proteinExistence type="inferred from homology"/>
<evidence type="ECO:0000256" key="4">
    <source>
        <dbReference type="ARBA" id="ARBA00023136"/>
    </source>
</evidence>
<dbReference type="GO" id="GO:0016491">
    <property type="term" value="F:oxidoreductase activity"/>
    <property type="evidence" value="ECO:0007669"/>
    <property type="project" value="UniProtKB-KW"/>
</dbReference>
<keyword evidence="2 5" id="KW-0812">Transmembrane</keyword>
<feature type="domain" description="NADH:quinone oxidoreductase/Mrp antiporter transmembrane" evidence="6">
    <location>
        <begin position="125"/>
        <end position="415"/>
    </location>
</feature>
<evidence type="ECO:0000313" key="7">
    <source>
        <dbReference type="EMBL" id="VAV96860.1"/>
    </source>
</evidence>
<organism evidence="7">
    <name type="scientific">hydrothermal vent metagenome</name>
    <dbReference type="NCBI Taxonomy" id="652676"/>
    <lineage>
        <taxon>unclassified sequences</taxon>
        <taxon>metagenomes</taxon>
        <taxon>ecological metagenomes</taxon>
    </lineage>
</organism>
<accession>A0A3B0RTU8</accession>
<feature type="transmembrane region" description="Helical" evidence="5">
    <location>
        <begin position="108"/>
        <end position="126"/>
    </location>
</feature>